<accession>A0AAW8D7L3</accession>
<dbReference type="PANTHER" id="PTHR47237">
    <property type="entry name" value="SLL0310 PROTEIN"/>
    <property type="match status" value="1"/>
</dbReference>
<protein>
    <submittedName>
        <fullName evidence="2">N-acetyltransferase YhbS</fullName>
    </submittedName>
</protein>
<dbReference type="PROSITE" id="PS51186">
    <property type="entry name" value="GNAT"/>
    <property type="match status" value="1"/>
</dbReference>
<sequence length="292" mass="31103">MPDPIPNAPAMDGVVFRPMTPADLPHVHALSAELRWPHRPADWAQTFAHSEGIAAERDGQIVATGQRWLWGPAHATIGLVIVSPACQGRRIGHRLMTALLDGLEDRTVLLHATAEGRGLYERLGFVRTGEMRQHQGIASSPPLVALQPGWRLRPAGLNELPALQALDAASRGMPRNALIADLLQSADACVVLDRENEPVGFAMLRRFGRGHVIGPVVAPDADGAKALIAHLAGVNAGQFTRIDIDFDSGLAEWLESIGLLRVDAPTTMVRGAPLAVPPAGPTLFALVTQAVG</sequence>
<dbReference type="CDD" id="cd04301">
    <property type="entry name" value="NAT_SF"/>
    <property type="match status" value="1"/>
</dbReference>
<evidence type="ECO:0000313" key="2">
    <source>
        <dbReference type="EMBL" id="MDP9896708.1"/>
    </source>
</evidence>
<reference evidence="2" key="1">
    <citation type="submission" date="2023-07" db="EMBL/GenBank/DDBJ databases">
        <title>Sorghum-associated microbial communities from plants grown in Nebraska, USA.</title>
        <authorList>
            <person name="Schachtman D."/>
        </authorList>
    </citation>
    <scope>NUCLEOTIDE SEQUENCE</scope>
    <source>
        <strain evidence="2">DS3754</strain>
    </source>
</reference>
<proteinExistence type="predicted"/>
<dbReference type="RefSeq" id="WP_307686920.1">
    <property type="nucleotide sequence ID" value="NZ_JAUSRD010000020.1"/>
</dbReference>
<evidence type="ECO:0000259" key="1">
    <source>
        <dbReference type="PROSITE" id="PS51186"/>
    </source>
</evidence>
<dbReference type="InterPro" id="IPR052729">
    <property type="entry name" value="Acyl/Acetyltrans_Enzymes"/>
</dbReference>
<gene>
    <name evidence="2" type="ORF">J2W31_005844</name>
</gene>
<dbReference type="EMBL" id="JAUSRD010000020">
    <property type="protein sequence ID" value="MDP9896708.1"/>
    <property type="molecule type" value="Genomic_DNA"/>
</dbReference>
<dbReference type="Pfam" id="PF13673">
    <property type="entry name" value="Acetyltransf_10"/>
    <property type="match status" value="1"/>
</dbReference>
<feature type="domain" description="N-acetyltransferase" evidence="1">
    <location>
        <begin position="14"/>
        <end position="153"/>
    </location>
</feature>
<dbReference type="SUPFAM" id="SSF55729">
    <property type="entry name" value="Acyl-CoA N-acyltransferases (Nat)"/>
    <property type="match status" value="1"/>
</dbReference>
<dbReference type="GO" id="GO:0016747">
    <property type="term" value="F:acyltransferase activity, transferring groups other than amino-acyl groups"/>
    <property type="evidence" value="ECO:0007669"/>
    <property type="project" value="InterPro"/>
</dbReference>
<name>A0AAW8D7L3_9BURK</name>
<organism evidence="2 3">
    <name type="scientific">Variovorax boronicumulans</name>
    <dbReference type="NCBI Taxonomy" id="436515"/>
    <lineage>
        <taxon>Bacteria</taxon>
        <taxon>Pseudomonadati</taxon>
        <taxon>Pseudomonadota</taxon>
        <taxon>Betaproteobacteria</taxon>
        <taxon>Burkholderiales</taxon>
        <taxon>Comamonadaceae</taxon>
        <taxon>Variovorax</taxon>
    </lineage>
</organism>
<evidence type="ECO:0000313" key="3">
    <source>
        <dbReference type="Proteomes" id="UP001242045"/>
    </source>
</evidence>
<dbReference type="Proteomes" id="UP001242045">
    <property type="component" value="Unassembled WGS sequence"/>
</dbReference>
<dbReference type="AlphaFoldDB" id="A0AAW8D7L3"/>
<dbReference type="InterPro" id="IPR000182">
    <property type="entry name" value="GNAT_dom"/>
</dbReference>
<dbReference type="Pfam" id="PF18014">
    <property type="entry name" value="Acetyltransf_18"/>
    <property type="match status" value="1"/>
</dbReference>
<dbReference type="InterPro" id="IPR041496">
    <property type="entry name" value="YitH/HolE_GNAT"/>
</dbReference>
<dbReference type="InterPro" id="IPR016181">
    <property type="entry name" value="Acyl_CoA_acyltransferase"/>
</dbReference>
<comment type="caution">
    <text evidence="2">The sequence shown here is derived from an EMBL/GenBank/DDBJ whole genome shotgun (WGS) entry which is preliminary data.</text>
</comment>
<dbReference type="PANTHER" id="PTHR47237:SF2">
    <property type="entry name" value="BLL4206 PROTEIN"/>
    <property type="match status" value="1"/>
</dbReference>
<dbReference type="Gene3D" id="3.40.630.30">
    <property type="match status" value="1"/>
</dbReference>
<dbReference type="Gene3D" id="3.40.630.90">
    <property type="match status" value="1"/>
</dbReference>